<keyword evidence="7" id="KW-1185">Reference proteome</keyword>
<organism evidence="6 7">
    <name type="scientific">Melittangium boletus DSM 14713</name>
    <dbReference type="NCBI Taxonomy" id="1294270"/>
    <lineage>
        <taxon>Bacteria</taxon>
        <taxon>Pseudomonadati</taxon>
        <taxon>Myxococcota</taxon>
        <taxon>Myxococcia</taxon>
        <taxon>Myxococcales</taxon>
        <taxon>Cystobacterineae</taxon>
        <taxon>Archangiaceae</taxon>
        <taxon>Melittangium</taxon>
    </lineage>
</organism>
<dbReference type="PANTHER" id="PTHR42978:SF3">
    <property type="entry name" value="BLR3078 PROTEIN"/>
    <property type="match status" value="1"/>
</dbReference>
<accession>A0A250IE04</accession>
<dbReference type="PANTHER" id="PTHR42978">
    <property type="entry name" value="QUORUM-QUENCHING LACTONASE YTNP-RELATED-RELATED"/>
    <property type="match status" value="1"/>
</dbReference>
<sequence>MRIHHLNCVTMCPPGGQWMDGRKHAKGLPASLVCHCLLLETERGLVLVDTGFGLNDVREPRPRLSGVFLGLNRPQLHEEMTAIRQVERLGFKPGDVRHIVLTHLDFDHAGGLDDFPGADVHVMLDEVEAAAAQRTWLDRQRFRPRQWRTQPHWVTYPMPFGGERWFGFEAVRDLKGLPPEILMVPLVGHTLGHAGVAIRQPDGWLLHAGDAYFHHEEMNPDHPMCTPGLWAYQELMQKDGRMRKLNQERLRELVRLHDRDVQVFCAHDATEFERMEEDSRADEPHALRGLGSMRDAEPTPPLIH</sequence>
<dbReference type="InterPro" id="IPR051013">
    <property type="entry name" value="MBL_superfamily_lactonases"/>
</dbReference>
<evidence type="ECO:0000256" key="1">
    <source>
        <dbReference type="ARBA" id="ARBA00007749"/>
    </source>
</evidence>
<evidence type="ECO:0000256" key="4">
    <source>
        <dbReference type="ARBA" id="ARBA00022833"/>
    </source>
</evidence>
<feature type="domain" description="Metallo-beta-lactamase" evidence="5">
    <location>
        <begin position="33"/>
        <end position="257"/>
    </location>
</feature>
<evidence type="ECO:0000256" key="3">
    <source>
        <dbReference type="ARBA" id="ARBA00022801"/>
    </source>
</evidence>
<dbReference type="GO" id="GO:0016787">
    <property type="term" value="F:hydrolase activity"/>
    <property type="evidence" value="ECO:0007669"/>
    <property type="project" value="UniProtKB-KW"/>
</dbReference>
<dbReference type="Gene3D" id="3.60.15.10">
    <property type="entry name" value="Ribonuclease Z/Hydroxyacylglutathione hydrolase-like"/>
    <property type="match status" value="1"/>
</dbReference>
<dbReference type="SMART" id="SM00849">
    <property type="entry name" value="Lactamase_B"/>
    <property type="match status" value="1"/>
</dbReference>
<reference evidence="6 7" key="1">
    <citation type="submission" date="2017-06" db="EMBL/GenBank/DDBJ databases">
        <authorList>
            <person name="Kim H.J."/>
            <person name="Triplett B.A."/>
        </authorList>
    </citation>
    <scope>NUCLEOTIDE SEQUENCE [LARGE SCALE GENOMIC DNA]</scope>
    <source>
        <strain evidence="6 7">DSM 14713</strain>
    </source>
</reference>
<dbReference type="Proteomes" id="UP000217289">
    <property type="component" value="Chromosome"/>
</dbReference>
<dbReference type="KEGG" id="mbd:MEBOL_003460"/>
<evidence type="ECO:0000313" key="6">
    <source>
        <dbReference type="EMBL" id="ATB30005.1"/>
    </source>
</evidence>
<keyword evidence="4" id="KW-0862">Zinc</keyword>
<dbReference type="RefSeq" id="WP_095978505.1">
    <property type="nucleotide sequence ID" value="NZ_CP022163.1"/>
</dbReference>
<dbReference type="OrthoDB" id="5443440at2"/>
<dbReference type="InterPro" id="IPR001279">
    <property type="entry name" value="Metallo-B-lactamas"/>
</dbReference>
<evidence type="ECO:0000259" key="5">
    <source>
        <dbReference type="SMART" id="SM00849"/>
    </source>
</evidence>
<dbReference type="Pfam" id="PF00753">
    <property type="entry name" value="Lactamase_B"/>
    <property type="match status" value="1"/>
</dbReference>
<evidence type="ECO:0000313" key="7">
    <source>
        <dbReference type="Proteomes" id="UP000217289"/>
    </source>
</evidence>
<dbReference type="InterPro" id="IPR036866">
    <property type="entry name" value="RibonucZ/Hydroxyglut_hydro"/>
</dbReference>
<proteinExistence type="inferred from homology"/>
<dbReference type="GO" id="GO:0046872">
    <property type="term" value="F:metal ion binding"/>
    <property type="evidence" value="ECO:0007669"/>
    <property type="project" value="UniProtKB-KW"/>
</dbReference>
<gene>
    <name evidence="6" type="ORF">MEBOL_003460</name>
</gene>
<dbReference type="CDD" id="cd07742">
    <property type="entry name" value="metallo-hydrolase-like_MBL-fold"/>
    <property type="match status" value="1"/>
</dbReference>
<dbReference type="SUPFAM" id="SSF56281">
    <property type="entry name" value="Metallo-hydrolase/oxidoreductase"/>
    <property type="match status" value="1"/>
</dbReference>
<evidence type="ECO:0000256" key="2">
    <source>
        <dbReference type="ARBA" id="ARBA00022723"/>
    </source>
</evidence>
<dbReference type="AlphaFoldDB" id="A0A250IE04"/>
<dbReference type="EMBL" id="CP022163">
    <property type="protein sequence ID" value="ATB30005.1"/>
    <property type="molecule type" value="Genomic_DNA"/>
</dbReference>
<name>A0A250IE04_9BACT</name>
<comment type="similarity">
    <text evidence="1">Belongs to the metallo-beta-lactamase superfamily.</text>
</comment>
<keyword evidence="3" id="KW-0378">Hydrolase</keyword>
<keyword evidence="2" id="KW-0479">Metal-binding</keyword>
<protein>
    <recommendedName>
        <fullName evidence="5">Metallo-beta-lactamase domain-containing protein</fullName>
    </recommendedName>
</protein>